<feature type="region of interest" description="Disordered" evidence="1">
    <location>
        <begin position="146"/>
        <end position="166"/>
    </location>
</feature>
<feature type="signal peptide" evidence="2">
    <location>
        <begin position="1"/>
        <end position="20"/>
    </location>
</feature>
<sequence>MKYLITSIILAIVVFVIIKGDEFGSPQPWEKWPGHDKFAKSVAEQAIKFYSKESHLMYKLSYVDSIEKRVFGGANRYRVKFCAKCVKAIKSSKGGKNGKGKKPVKGCTKKTKCELFKAVLRDEKITGNKKLTVTNVATETTYVSTKKPPVVTTKAPRKPKNILKKH</sequence>
<proteinExistence type="predicted"/>
<protein>
    <submittedName>
        <fullName evidence="4">Cystatin domain-containing protein</fullName>
    </submittedName>
</protein>
<name>A0A0N5C053_STREA</name>
<dbReference type="WBParaSite" id="SPAL_0001138400.1">
    <property type="protein sequence ID" value="SPAL_0001138400.1"/>
    <property type="gene ID" value="SPAL_0001138400"/>
</dbReference>
<dbReference type="AlphaFoldDB" id="A0A0N5C053"/>
<evidence type="ECO:0000313" key="4">
    <source>
        <dbReference type="WBParaSite" id="SPAL_0001138400.1"/>
    </source>
</evidence>
<reference evidence="4" key="1">
    <citation type="submission" date="2017-02" db="UniProtKB">
        <authorList>
            <consortium name="WormBaseParasite"/>
        </authorList>
    </citation>
    <scope>IDENTIFICATION</scope>
</reference>
<keyword evidence="2" id="KW-0732">Signal</keyword>
<evidence type="ECO:0000313" key="3">
    <source>
        <dbReference type="Proteomes" id="UP000046392"/>
    </source>
</evidence>
<evidence type="ECO:0000256" key="2">
    <source>
        <dbReference type="SAM" id="SignalP"/>
    </source>
</evidence>
<organism evidence="3 4">
    <name type="scientific">Strongyloides papillosus</name>
    <name type="common">Intestinal threadworm</name>
    <dbReference type="NCBI Taxonomy" id="174720"/>
    <lineage>
        <taxon>Eukaryota</taxon>
        <taxon>Metazoa</taxon>
        <taxon>Ecdysozoa</taxon>
        <taxon>Nematoda</taxon>
        <taxon>Chromadorea</taxon>
        <taxon>Rhabditida</taxon>
        <taxon>Tylenchina</taxon>
        <taxon>Panagrolaimomorpha</taxon>
        <taxon>Strongyloidoidea</taxon>
        <taxon>Strongyloididae</taxon>
        <taxon>Strongyloides</taxon>
    </lineage>
</organism>
<dbReference type="Proteomes" id="UP000046392">
    <property type="component" value="Unplaced"/>
</dbReference>
<evidence type="ECO:0000256" key="1">
    <source>
        <dbReference type="SAM" id="MobiDB-lite"/>
    </source>
</evidence>
<accession>A0A0N5C053</accession>
<feature type="chain" id="PRO_5005895115" evidence="2">
    <location>
        <begin position="21"/>
        <end position="166"/>
    </location>
</feature>
<feature type="compositionally biased region" description="Basic residues" evidence="1">
    <location>
        <begin position="155"/>
        <end position="166"/>
    </location>
</feature>
<keyword evidence="3" id="KW-1185">Reference proteome</keyword>